<evidence type="ECO:0000256" key="2">
    <source>
        <dbReference type="SAM" id="MobiDB-lite"/>
    </source>
</evidence>
<dbReference type="Gene3D" id="1.25.40.10">
    <property type="entry name" value="Tetratricopeptide repeat domain"/>
    <property type="match status" value="2"/>
</dbReference>
<dbReference type="CDD" id="cd02511">
    <property type="entry name" value="Beta4Glucosyltransferase"/>
    <property type="match status" value="1"/>
</dbReference>
<proteinExistence type="predicted"/>
<dbReference type="Proteomes" id="UP000215509">
    <property type="component" value="Unassembled WGS sequence"/>
</dbReference>
<evidence type="ECO:0000313" key="5">
    <source>
        <dbReference type="Proteomes" id="UP000215509"/>
    </source>
</evidence>
<dbReference type="Gene3D" id="3.90.550.10">
    <property type="entry name" value="Spore Coat Polysaccharide Biosynthesis Protein SpsA, Chain A"/>
    <property type="match status" value="1"/>
</dbReference>
<reference evidence="4 5" key="1">
    <citation type="submission" date="2017-07" db="EMBL/GenBank/DDBJ databases">
        <title>Genome sequencing and assembly of Paenibacillus rigui.</title>
        <authorList>
            <person name="Mayilraj S."/>
        </authorList>
    </citation>
    <scope>NUCLEOTIDE SEQUENCE [LARGE SCALE GENOMIC DNA]</scope>
    <source>
        <strain evidence="4 5">JCM 16352</strain>
    </source>
</reference>
<dbReference type="Pfam" id="PF13432">
    <property type="entry name" value="TPR_16"/>
    <property type="match status" value="1"/>
</dbReference>
<feature type="compositionally biased region" description="Polar residues" evidence="2">
    <location>
        <begin position="477"/>
        <end position="486"/>
    </location>
</feature>
<accession>A0A229UJ98</accession>
<dbReference type="InterPro" id="IPR001173">
    <property type="entry name" value="Glyco_trans_2-like"/>
</dbReference>
<dbReference type="EMBL" id="NMQW01000043">
    <property type="protein sequence ID" value="OXM83537.1"/>
    <property type="molecule type" value="Genomic_DNA"/>
</dbReference>
<dbReference type="Pfam" id="PF00535">
    <property type="entry name" value="Glycos_transf_2"/>
    <property type="match status" value="1"/>
</dbReference>
<organism evidence="4 5">
    <name type="scientific">Paenibacillus rigui</name>
    <dbReference type="NCBI Taxonomy" id="554312"/>
    <lineage>
        <taxon>Bacteria</taxon>
        <taxon>Bacillati</taxon>
        <taxon>Bacillota</taxon>
        <taxon>Bacilli</taxon>
        <taxon>Bacillales</taxon>
        <taxon>Paenibacillaceae</taxon>
        <taxon>Paenibacillus</taxon>
    </lineage>
</organism>
<feature type="domain" description="Glycosyltransferase 2-like" evidence="3">
    <location>
        <begin position="105"/>
        <end position="190"/>
    </location>
</feature>
<evidence type="ECO:0000313" key="4">
    <source>
        <dbReference type="EMBL" id="OXM83537.1"/>
    </source>
</evidence>
<dbReference type="SUPFAM" id="SSF48452">
    <property type="entry name" value="TPR-like"/>
    <property type="match status" value="1"/>
</dbReference>
<dbReference type="PANTHER" id="PTHR43630">
    <property type="entry name" value="POLY-BETA-1,6-N-ACETYL-D-GLUCOSAMINE SYNTHASE"/>
    <property type="match status" value="1"/>
</dbReference>
<dbReference type="PANTHER" id="PTHR43630:SF2">
    <property type="entry name" value="GLYCOSYLTRANSFERASE"/>
    <property type="match status" value="1"/>
</dbReference>
<protein>
    <recommendedName>
        <fullName evidence="3">Glycosyltransferase 2-like domain-containing protein</fullName>
    </recommendedName>
</protein>
<evidence type="ECO:0000259" key="3">
    <source>
        <dbReference type="Pfam" id="PF00535"/>
    </source>
</evidence>
<dbReference type="Pfam" id="PF14559">
    <property type="entry name" value="TPR_19"/>
    <property type="match status" value="1"/>
</dbReference>
<feature type="coiled-coil region" evidence="1">
    <location>
        <begin position="384"/>
        <end position="411"/>
    </location>
</feature>
<keyword evidence="1" id="KW-0175">Coiled coil</keyword>
<dbReference type="InterPro" id="IPR029044">
    <property type="entry name" value="Nucleotide-diphossugar_trans"/>
</dbReference>
<dbReference type="OrthoDB" id="9815923at2"/>
<dbReference type="AlphaFoldDB" id="A0A229UJ98"/>
<sequence>MMTSMYSSTVDALRQGHYAEAEQLAAALVRQEPLDGQGWVLLGEALQQQGFGLAARRVFDRAWLLDPEAAWVTRVHAALQQVPDGSPRGDVDALLQVEPVTVAAVIIAGNEERCIARCLRSLQGAVDEIVVIDSSSDGTAAIAESFPLVRLIRAEWQDDFARQRNVALAHVQSDWILMIDADEELVSDDVSYVRHIAGLFHATELPAVLHVWHLHQQGQQIRHDFSQTRLFPNRRGLEYRGRIHEQLAVAGQGLYEQATLRRIVRLRLRHDGYDPAVLRGKQTIERNLRLLAKQVAEEPDNPGAWLFYGRETMAAGRLEEAIRHLRKAEEAALQQPRFGRLLEVYRLLAQLAWRLGQGQKRLDEAAGYCLKALELQPDYPDARYMLAQIRLKQAEQLVQEAGRELKQAKESFRTYRGTVSPDYTILDGKADALLGDLMRQCGKLSEARELYRGVRGRFPQLEGLGARIAFIDRQQQKLNESHQSAPQGAAQAVSKPTANGE</sequence>
<feature type="region of interest" description="Disordered" evidence="2">
    <location>
        <begin position="477"/>
        <end position="501"/>
    </location>
</feature>
<comment type="caution">
    <text evidence="4">The sequence shown here is derived from an EMBL/GenBank/DDBJ whole genome shotgun (WGS) entry which is preliminary data.</text>
</comment>
<gene>
    <name evidence="4" type="ORF">CF651_24810</name>
</gene>
<dbReference type="SUPFAM" id="SSF53448">
    <property type="entry name" value="Nucleotide-diphospho-sugar transferases"/>
    <property type="match status" value="1"/>
</dbReference>
<keyword evidence="5" id="KW-1185">Reference proteome</keyword>
<evidence type="ECO:0000256" key="1">
    <source>
        <dbReference type="SAM" id="Coils"/>
    </source>
</evidence>
<name>A0A229UJ98_9BACL</name>
<dbReference type="InterPro" id="IPR011990">
    <property type="entry name" value="TPR-like_helical_dom_sf"/>
</dbReference>